<gene>
    <name evidence="2" type="ORF">B0H15DRAFT_944277</name>
</gene>
<organism evidence="2 3">
    <name type="scientific">Mycena belliarum</name>
    <dbReference type="NCBI Taxonomy" id="1033014"/>
    <lineage>
        <taxon>Eukaryota</taxon>
        <taxon>Fungi</taxon>
        <taxon>Dikarya</taxon>
        <taxon>Basidiomycota</taxon>
        <taxon>Agaricomycotina</taxon>
        <taxon>Agaricomycetes</taxon>
        <taxon>Agaricomycetidae</taxon>
        <taxon>Agaricales</taxon>
        <taxon>Marasmiineae</taxon>
        <taxon>Mycenaceae</taxon>
        <taxon>Mycena</taxon>
    </lineage>
</organism>
<accession>A0AAD6UEC9</accession>
<dbReference type="Gene3D" id="2.40.70.10">
    <property type="entry name" value="Acid Proteases"/>
    <property type="match status" value="1"/>
</dbReference>
<dbReference type="InterPro" id="IPR021109">
    <property type="entry name" value="Peptidase_aspartic_dom_sf"/>
</dbReference>
<feature type="region of interest" description="Disordered" evidence="1">
    <location>
        <begin position="118"/>
        <end position="150"/>
    </location>
</feature>
<comment type="caution">
    <text evidence="2">The sequence shown here is derived from an EMBL/GenBank/DDBJ whole genome shotgun (WGS) entry which is preliminary data.</text>
</comment>
<name>A0AAD6UEC9_9AGAR</name>
<dbReference type="SUPFAM" id="SSF50630">
    <property type="entry name" value="Acid proteases"/>
    <property type="match status" value="1"/>
</dbReference>
<evidence type="ECO:0000256" key="1">
    <source>
        <dbReference type="SAM" id="MobiDB-lite"/>
    </source>
</evidence>
<dbReference type="CDD" id="cd00303">
    <property type="entry name" value="retropepsin_like"/>
    <property type="match status" value="1"/>
</dbReference>
<feature type="region of interest" description="Disordered" evidence="1">
    <location>
        <begin position="301"/>
        <end position="327"/>
    </location>
</feature>
<sequence length="1461" mass="159996">MASPEETNPTADTSANWRSATDAADHRRDAPPHLAPGPTPPGDGPTFLSARSQPDTRTASPNSEEHASTADRTASPDAPSGLTASLAVDANGRRYLRESSTGLRIDFDLSDAELLGMGTPSVDATPAGDTKESTSVSDASDLTPDSVPSSRPEALIDALINGIDPTQLSAAQQGLIHTFKGALTTGRSRLLNTTAVVLEQRKTAQVTREALIKFREEIADRFQSFAEAVDSDHAQMEDTIKENVRVLIELGETEANIERLLNAMGATGVKTQPQPVLPVLAAPPSVLIGVPLMQEIHKALPPRQPHESVTDFERRAQSSAASKKRASAAFPVDIRPPVGDFAPPIKMARFEEFESISSAPRYRQQAAESMSAIGGPGIGPSLSRMDLSPSVGASPVDLLAEFNAEAERIIRALITRQVGQSLDDLPSRLRAPKLEPPPKYGGENDHVKFMDWLEVVCTWMRASFMGGPGSADNYRITVIKTLLTTSALQWFTDYVETRSGQSLIQYDFESVICALHRRFVTAATAQKASREFDAVRYNPDSGPLKLMDELIDCSGRLREPMPDFIIRQRFMRLLPDAISGTMSLHRALSAEYSDIAQLRSHSHQIWDYFNTEKLRSHRTRLAVTVAPLVPAPVARTSPLPKRETPRIGSQPSTPNPTPGQNGPNANKRCFRCGLMGHIGTDKICAKNLERPRVGVAAQRVPEAYAEDDYIVVDDAHAELVTDDHWGGSQYDPEYAPPEDLDPNVAPDLADLIELEDATEARIGAMRLGSYSMRIEPTIPGGTVSGTALVSRAVLTDVQSLLAQVSDDLTVTAADRNIDELYGPSALIDMSRLGYTHELQGDPEFTAEEYSNLHRALVTEHEYPITEQTSFSESLFLFQVEHEDRMDSVTDSIDWKVLLALGAAERNREELRTALSLPLEEDISVSTKTLAGPTDALMDEGAAFVSHIADTRAALHSTVMARATARTIAEELPLPGEGVIHQRTLALRYLVLRITQAVSDEAGTTEAALDKRILHLLSLQSALLDEISRRTTASPETTEHTHVDAKGDEIAIRANRVLGFHDQEDLTNDQMRWTYGDDVVGASIIEDSEEDWMPADGLDPGENTTPTDAGLNGIPAPRSESSDSDEESRSEDSDSHLSEYQIEDARRPPAEPRDDDELVIRSVRMLMGTDTAELCLIYKDHAGVLYVKVSPLPANHYLSPEMRGLHLAAMDEAIRERAEELGWNQARVGGTVNWAERTRGNQDRRGYIDTSPRLLPGELYHERVASEDPDADDETYYPGFRVQSILAQRVEHIANVNRPDAVPRIGITDPPSRNIRDIACLTAELNIGGSKAYMLFDSGSNTDSLTPEFARASQCKTFKLDEQVTLQLGCVGSRSRINFGARAPIDFGGIKGHSYFDLVNLDRYDGIIGTPFMIKHKLVLDFGTREIRFPNGQVIAALSIMDDLSLVRARLAISDAAPPRRK</sequence>
<feature type="region of interest" description="Disordered" evidence="1">
    <location>
        <begin position="1"/>
        <end position="83"/>
    </location>
</feature>
<dbReference type="EMBL" id="JARJCN010000006">
    <property type="protein sequence ID" value="KAJ7099887.1"/>
    <property type="molecule type" value="Genomic_DNA"/>
</dbReference>
<feature type="compositionally biased region" description="Polar residues" evidence="1">
    <location>
        <begin position="1"/>
        <end position="19"/>
    </location>
</feature>
<feature type="compositionally biased region" description="Pro residues" evidence="1">
    <location>
        <begin position="33"/>
        <end position="43"/>
    </location>
</feature>
<feature type="compositionally biased region" description="Polar residues" evidence="1">
    <location>
        <begin position="49"/>
        <end position="62"/>
    </location>
</feature>
<feature type="region of interest" description="Disordered" evidence="1">
    <location>
        <begin position="633"/>
        <end position="664"/>
    </location>
</feature>
<evidence type="ECO:0000313" key="2">
    <source>
        <dbReference type="EMBL" id="KAJ7099887.1"/>
    </source>
</evidence>
<protein>
    <submittedName>
        <fullName evidence="2">Uncharacterized protein</fullName>
    </submittedName>
</protein>
<proteinExistence type="predicted"/>
<evidence type="ECO:0000313" key="3">
    <source>
        <dbReference type="Proteomes" id="UP001222325"/>
    </source>
</evidence>
<feature type="compositionally biased region" description="Low complexity" evidence="1">
    <location>
        <begin position="648"/>
        <end position="664"/>
    </location>
</feature>
<feature type="region of interest" description="Disordered" evidence="1">
    <location>
        <begin position="1090"/>
        <end position="1155"/>
    </location>
</feature>
<feature type="compositionally biased region" description="Basic and acidic residues" evidence="1">
    <location>
        <begin position="1129"/>
        <end position="1151"/>
    </location>
</feature>
<keyword evidence="3" id="KW-1185">Reference proteome</keyword>
<reference evidence="2" key="1">
    <citation type="submission" date="2023-03" db="EMBL/GenBank/DDBJ databases">
        <title>Massive genome expansion in bonnet fungi (Mycena s.s.) driven by repeated elements and novel gene families across ecological guilds.</title>
        <authorList>
            <consortium name="Lawrence Berkeley National Laboratory"/>
            <person name="Harder C.B."/>
            <person name="Miyauchi S."/>
            <person name="Viragh M."/>
            <person name="Kuo A."/>
            <person name="Thoen E."/>
            <person name="Andreopoulos B."/>
            <person name="Lu D."/>
            <person name="Skrede I."/>
            <person name="Drula E."/>
            <person name="Henrissat B."/>
            <person name="Morin E."/>
            <person name="Kohler A."/>
            <person name="Barry K."/>
            <person name="LaButti K."/>
            <person name="Morin E."/>
            <person name="Salamov A."/>
            <person name="Lipzen A."/>
            <person name="Mereny Z."/>
            <person name="Hegedus B."/>
            <person name="Baldrian P."/>
            <person name="Stursova M."/>
            <person name="Weitz H."/>
            <person name="Taylor A."/>
            <person name="Grigoriev I.V."/>
            <person name="Nagy L.G."/>
            <person name="Martin F."/>
            <person name="Kauserud H."/>
        </authorList>
    </citation>
    <scope>NUCLEOTIDE SEQUENCE</scope>
    <source>
        <strain evidence="2">CBHHK173m</strain>
    </source>
</reference>
<dbReference type="Proteomes" id="UP001222325">
    <property type="component" value="Unassembled WGS sequence"/>
</dbReference>
<feature type="compositionally biased region" description="Basic and acidic residues" evidence="1">
    <location>
        <begin position="304"/>
        <end position="316"/>
    </location>
</feature>